<evidence type="ECO:0000256" key="4">
    <source>
        <dbReference type="ARBA" id="ARBA00022622"/>
    </source>
</evidence>
<dbReference type="KEGG" id="jcu:105645972"/>
<keyword evidence="3" id="KW-1003">Cell membrane</keyword>
<sequence length="150" mass="15545">MASLTMSTAAMMVAILFVSTTTIITQAQNIPSCAQKLIPCAEYISNTTVTPPSTCCNPIKEAVNTERACLCNLYNTPGLLSGFGINVTQALGLTKRCGVSTDLSACSKAEAPTAGAGTPPPGVPGNDGSRMAWTGFSSLVLLWASYSLIY</sequence>
<feature type="chain" id="PRO_5001639133" description="Bifunctional inhibitor/plant lipid transfer protein/seed storage helical domain-containing protein" evidence="9">
    <location>
        <begin position="28"/>
        <end position="150"/>
    </location>
</feature>
<reference evidence="11 12" key="1">
    <citation type="journal article" date="2014" name="PLoS ONE">
        <title>Global Analysis of Gene Expression Profiles in Physic Nut (Jatropha curcas L.) Seedlings Exposed to Salt Stress.</title>
        <authorList>
            <person name="Zhang L."/>
            <person name="Zhang C."/>
            <person name="Wu P."/>
            <person name="Chen Y."/>
            <person name="Li M."/>
            <person name="Jiang H."/>
            <person name="Wu G."/>
        </authorList>
    </citation>
    <scope>NUCLEOTIDE SEQUENCE [LARGE SCALE GENOMIC DNA]</scope>
    <source>
        <strain evidence="12">cv. GZQX0401</strain>
        <tissue evidence="11">Young leaves</tissue>
    </source>
</reference>
<dbReference type="GO" id="GO:0005886">
    <property type="term" value="C:plasma membrane"/>
    <property type="evidence" value="ECO:0007669"/>
    <property type="project" value="UniProtKB-SubCell"/>
</dbReference>
<keyword evidence="7" id="KW-0325">Glycoprotein</keyword>
<dbReference type="AlphaFoldDB" id="A0A067K1E9"/>
<dbReference type="InterPro" id="IPR036312">
    <property type="entry name" value="Bifun_inhib/LTP/seed_sf"/>
</dbReference>
<dbReference type="SMART" id="SM00499">
    <property type="entry name" value="AAI"/>
    <property type="match status" value="1"/>
</dbReference>
<dbReference type="CDD" id="cd00010">
    <property type="entry name" value="AAI_LTSS"/>
    <property type="match status" value="1"/>
</dbReference>
<keyword evidence="8" id="KW-0449">Lipoprotein</keyword>
<comment type="similarity">
    <text evidence="2">Belongs to the plant LTP family.</text>
</comment>
<dbReference type="InterPro" id="IPR043325">
    <property type="entry name" value="LTSS"/>
</dbReference>
<accession>A0A067K1E9</accession>
<gene>
    <name evidence="11" type="ORF">JCGZ_20770</name>
</gene>
<feature type="signal peptide" evidence="9">
    <location>
        <begin position="1"/>
        <end position="27"/>
    </location>
</feature>
<evidence type="ECO:0000256" key="7">
    <source>
        <dbReference type="ARBA" id="ARBA00023180"/>
    </source>
</evidence>
<dbReference type="GO" id="GO:0008289">
    <property type="term" value="F:lipid binding"/>
    <property type="evidence" value="ECO:0007669"/>
    <property type="project" value="InterPro"/>
</dbReference>
<dbReference type="Proteomes" id="UP000027138">
    <property type="component" value="Unassembled WGS sequence"/>
</dbReference>
<evidence type="ECO:0000256" key="6">
    <source>
        <dbReference type="ARBA" id="ARBA00023157"/>
    </source>
</evidence>
<evidence type="ECO:0000256" key="8">
    <source>
        <dbReference type="ARBA" id="ARBA00023288"/>
    </source>
</evidence>
<keyword evidence="4" id="KW-0336">GPI-anchor</keyword>
<dbReference type="OrthoDB" id="690947at2759"/>
<dbReference type="Pfam" id="PF14368">
    <property type="entry name" value="LTP_2"/>
    <property type="match status" value="1"/>
</dbReference>
<evidence type="ECO:0000256" key="5">
    <source>
        <dbReference type="ARBA" id="ARBA00022729"/>
    </source>
</evidence>
<evidence type="ECO:0000256" key="9">
    <source>
        <dbReference type="SAM" id="SignalP"/>
    </source>
</evidence>
<dbReference type="EMBL" id="KK914993">
    <property type="protein sequence ID" value="KDP25614.1"/>
    <property type="molecule type" value="Genomic_DNA"/>
</dbReference>
<evidence type="ECO:0000259" key="10">
    <source>
        <dbReference type="SMART" id="SM00499"/>
    </source>
</evidence>
<organism evidence="11 12">
    <name type="scientific">Jatropha curcas</name>
    <name type="common">Barbados nut</name>
    <dbReference type="NCBI Taxonomy" id="180498"/>
    <lineage>
        <taxon>Eukaryota</taxon>
        <taxon>Viridiplantae</taxon>
        <taxon>Streptophyta</taxon>
        <taxon>Embryophyta</taxon>
        <taxon>Tracheophyta</taxon>
        <taxon>Spermatophyta</taxon>
        <taxon>Magnoliopsida</taxon>
        <taxon>eudicotyledons</taxon>
        <taxon>Gunneridae</taxon>
        <taxon>Pentapetalae</taxon>
        <taxon>rosids</taxon>
        <taxon>fabids</taxon>
        <taxon>Malpighiales</taxon>
        <taxon>Euphorbiaceae</taxon>
        <taxon>Crotonoideae</taxon>
        <taxon>Jatropheae</taxon>
        <taxon>Jatropha</taxon>
    </lineage>
</organism>
<dbReference type="GO" id="GO:0098552">
    <property type="term" value="C:side of membrane"/>
    <property type="evidence" value="ECO:0007669"/>
    <property type="project" value="UniProtKB-KW"/>
</dbReference>
<dbReference type="GO" id="GO:0006869">
    <property type="term" value="P:lipid transport"/>
    <property type="evidence" value="ECO:0007669"/>
    <property type="project" value="InterPro"/>
</dbReference>
<keyword evidence="6" id="KW-1015">Disulfide bond</keyword>
<dbReference type="STRING" id="180498.A0A067K1E9"/>
<dbReference type="SUPFAM" id="SSF47699">
    <property type="entry name" value="Bifunctional inhibitor/lipid-transfer protein/seed storage 2S albumin"/>
    <property type="match status" value="1"/>
</dbReference>
<keyword evidence="4" id="KW-0472">Membrane</keyword>
<keyword evidence="12" id="KW-1185">Reference proteome</keyword>
<evidence type="ECO:0000313" key="11">
    <source>
        <dbReference type="EMBL" id="KDP25614.1"/>
    </source>
</evidence>
<dbReference type="InterPro" id="IPR000528">
    <property type="entry name" value="Plant_nsLTP"/>
</dbReference>
<comment type="subcellular location">
    <subcellularLocation>
        <location evidence="1">Cell membrane</location>
        <topology evidence="1">Lipid-anchor</topology>
        <topology evidence="1">GPI-anchor</topology>
    </subcellularLocation>
</comment>
<evidence type="ECO:0000256" key="2">
    <source>
        <dbReference type="ARBA" id="ARBA00009748"/>
    </source>
</evidence>
<evidence type="ECO:0000256" key="1">
    <source>
        <dbReference type="ARBA" id="ARBA00004609"/>
    </source>
</evidence>
<evidence type="ECO:0000313" key="12">
    <source>
        <dbReference type="Proteomes" id="UP000027138"/>
    </source>
</evidence>
<dbReference type="InterPro" id="IPR016140">
    <property type="entry name" value="Bifunc_inhib/LTP/seed_store"/>
</dbReference>
<keyword evidence="5 9" id="KW-0732">Signal</keyword>
<name>A0A067K1E9_JATCU</name>
<protein>
    <recommendedName>
        <fullName evidence="10">Bifunctional inhibitor/plant lipid transfer protein/seed storage helical domain-containing protein</fullName>
    </recommendedName>
</protein>
<dbReference type="PRINTS" id="PR00382">
    <property type="entry name" value="LIPIDTRNSFER"/>
</dbReference>
<feature type="domain" description="Bifunctional inhibitor/plant lipid transfer protein/seed storage helical" evidence="10">
    <location>
        <begin position="33"/>
        <end position="106"/>
    </location>
</feature>
<proteinExistence type="inferred from homology"/>
<dbReference type="Gene3D" id="1.10.110.10">
    <property type="entry name" value="Plant lipid-transfer and hydrophobic proteins"/>
    <property type="match status" value="1"/>
</dbReference>
<evidence type="ECO:0000256" key="3">
    <source>
        <dbReference type="ARBA" id="ARBA00022475"/>
    </source>
</evidence>
<dbReference type="PANTHER" id="PTHR33044">
    <property type="entry name" value="BIFUNCTIONAL INHIBITOR/LIPID-TRANSFER PROTEIN/SEED STORAGE 2S ALBUMIN SUPERFAMILY PROTEIN-RELATED"/>
    <property type="match status" value="1"/>
</dbReference>